<evidence type="ECO:0000256" key="4">
    <source>
        <dbReference type="ARBA" id="ARBA00023172"/>
    </source>
</evidence>
<dbReference type="InterPro" id="IPR013762">
    <property type="entry name" value="Integrase-like_cat_sf"/>
</dbReference>
<evidence type="ECO:0000259" key="5">
    <source>
        <dbReference type="PROSITE" id="PS51898"/>
    </source>
</evidence>
<evidence type="ECO:0000256" key="2">
    <source>
        <dbReference type="ARBA" id="ARBA00022908"/>
    </source>
</evidence>
<dbReference type="GO" id="GO:0003677">
    <property type="term" value="F:DNA binding"/>
    <property type="evidence" value="ECO:0007669"/>
    <property type="project" value="UniProtKB-KW"/>
</dbReference>
<sequence>MSENSKTEPSVVRSFPVAPNRKTLTFREVCDAYMAAYDGRDIGRAATLAVWLPLLGADTLAAEICSDDIADALEVLAQTPVRKYMGTHPDGSPHLKQFGLPAPATVNRKKAVLSAVLTWAVRRRLMPRGYTNPCREVESHKVKNARTRFLTNAERDRLLRVCRISSWDRLYLLILLALTTGARKSELLTLRYRQLDLERSTAHLFATKNDRERVLPLPANVIDEIRRFGRPPSPDALLFPSRYRPGQPFNIGTSWTAALRTARIENFRFHDLRHCCASLLAQSGASLIQIADVLGHQSTEMAKRYSHLTLTHKAELVNRVLGDIR</sequence>
<evidence type="ECO:0000256" key="1">
    <source>
        <dbReference type="ARBA" id="ARBA00008857"/>
    </source>
</evidence>
<dbReference type="Pfam" id="PF00589">
    <property type="entry name" value="Phage_integrase"/>
    <property type="match status" value="1"/>
</dbReference>
<dbReference type="OrthoDB" id="662444at2"/>
<dbReference type="InterPro" id="IPR010998">
    <property type="entry name" value="Integrase_recombinase_N"/>
</dbReference>
<dbReference type="InterPro" id="IPR050090">
    <property type="entry name" value="Tyrosine_recombinase_XerCD"/>
</dbReference>
<dbReference type="RefSeq" id="WP_106855673.1">
    <property type="nucleotide sequence ID" value="NZ_OGTP01000010.1"/>
</dbReference>
<evidence type="ECO:0000313" key="7">
    <source>
        <dbReference type="Proteomes" id="UP000238169"/>
    </source>
</evidence>
<name>A0A2U3I7H8_9BURK</name>
<keyword evidence="3" id="KW-0238">DNA-binding</keyword>
<dbReference type="InterPro" id="IPR002104">
    <property type="entry name" value="Integrase_catalytic"/>
</dbReference>
<proteinExistence type="inferred from homology"/>
<dbReference type="GO" id="GO:0006310">
    <property type="term" value="P:DNA recombination"/>
    <property type="evidence" value="ECO:0007669"/>
    <property type="project" value="UniProtKB-KW"/>
</dbReference>
<organism evidence="6 7">
    <name type="scientific">Caballeronia novacaledonica</name>
    <dbReference type="NCBI Taxonomy" id="1544861"/>
    <lineage>
        <taxon>Bacteria</taxon>
        <taxon>Pseudomonadati</taxon>
        <taxon>Pseudomonadota</taxon>
        <taxon>Betaproteobacteria</taxon>
        <taxon>Burkholderiales</taxon>
        <taxon>Burkholderiaceae</taxon>
        <taxon>Caballeronia</taxon>
    </lineage>
</organism>
<keyword evidence="4" id="KW-0233">DNA recombination</keyword>
<dbReference type="CDD" id="cd00796">
    <property type="entry name" value="INT_Rci_Hp1_C"/>
    <property type="match status" value="1"/>
</dbReference>
<evidence type="ECO:0000256" key="3">
    <source>
        <dbReference type="ARBA" id="ARBA00023125"/>
    </source>
</evidence>
<reference evidence="7" key="1">
    <citation type="submission" date="2018-01" db="EMBL/GenBank/DDBJ databases">
        <authorList>
            <person name="Peeters C."/>
        </authorList>
    </citation>
    <scope>NUCLEOTIDE SEQUENCE [LARGE SCALE GENOMIC DNA]</scope>
</reference>
<dbReference type="AlphaFoldDB" id="A0A2U3I7H8"/>
<dbReference type="Gene3D" id="1.10.443.10">
    <property type="entry name" value="Intergrase catalytic core"/>
    <property type="match status" value="1"/>
</dbReference>
<dbReference type="PANTHER" id="PTHR30349:SF64">
    <property type="entry name" value="PROPHAGE INTEGRASE INTD-RELATED"/>
    <property type="match status" value="1"/>
</dbReference>
<dbReference type="SUPFAM" id="SSF56349">
    <property type="entry name" value="DNA breaking-rejoining enzymes"/>
    <property type="match status" value="1"/>
</dbReference>
<dbReference type="GO" id="GO:0015074">
    <property type="term" value="P:DNA integration"/>
    <property type="evidence" value="ECO:0007669"/>
    <property type="project" value="UniProtKB-KW"/>
</dbReference>
<dbReference type="Proteomes" id="UP000238169">
    <property type="component" value="Unassembled WGS sequence"/>
</dbReference>
<dbReference type="PANTHER" id="PTHR30349">
    <property type="entry name" value="PHAGE INTEGRASE-RELATED"/>
    <property type="match status" value="1"/>
</dbReference>
<keyword evidence="2" id="KW-0229">DNA integration</keyword>
<dbReference type="EMBL" id="OGTP01000010">
    <property type="protein sequence ID" value="SPB16079.1"/>
    <property type="molecule type" value="Genomic_DNA"/>
</dbReference>
<evidence type="ECO:0000313" key="6">
    <source>
        <dbReference type="EMBL" id="SPB16079.1"/>
    </source>
</evidence>
<gene>
    <name evidence="6" type="ORF">NOV72_03279</name>
</gene>
<protein>
    <submittedName>
        <fullName evidence="6">Integrase family protein</fullName>
    </submittedName>
</protein>
<keyword evidence="7" id="KW-1185">Reference proteome</keyword>
<dbReference type="PROSITE" id="PS51898">
    <property type="entry name" value="TYR_RECOMBINASE"/>
    <property type="match status" value="1"/>
</dbReference>
<comment type="similarity">
    <text evidence="1">Belongs to the 'phage' integrase family.</text>
</comment>
<dbReference type="Gene3D" id="1.10.150.130">
    <property type="match status" value="1"/>
</dbReference>
<feature type="domain" description="Tyr recombinase" evidence="5">
    <location>
        <begin position="145"/>
        <end position="318"/>
    </location>
</feature>
<accession>A0A2U3I7H8</accession>
<dbReference type="InterPro" id="IPR011010">
    <property type="entry name" value="DNA_brk_join_enz"/>
</dbReference>